<comment type="caution">
    <text evidence="7">The sequence shown here is derived from an EMBL/GenBank/DDBJ whole genome shotgun (WGS) entry which is preliminary data.</text>
</comment>
<keyword evidence="1" id="KW-0645">Protease</keyword>
<evidence type="ECO:0000256" key="3">
    <source>
        <dbReference type="ARBA" id="ARBA00022801"/>
    </source>
</evidence>
<keyword evidence="3" id="KW-0378">Hydrolase</keyword>
<protein>
    <submittedName>
        <fullName evidence="7">M67 family peptidase</fullName>
    </submittedName>
</protein>
<dbReference type="PANTHER" id="PTHR34858">
    <property type="entry name" value="CYSO-CYSTEINE PEPTIDASE"/>
    <property type="match status" value="1"/>
</dbReference>
<dbReference type="InterPro" id="IPR051929">
    <property type="entry name" value="VirAsm_ModProt"/>
</dbReference>
<dbReference type="PROSITE" id="PS50249">
    <property type="entry name" value="MPN"/>
    <property type="match status" value="1"/>
</dbReference>
<dbReference type="Proteomes" id="UP000886059">
    <property type="component" value="Unassembled WGS sequence"/>
</dbReference>
<evidence type="ECO:0000256" key="1">
    <source>
        <dbReference type="ARBA" id="ARBA00022670"/>
    </source>
</evidence>
<evidence type="ECO:0000256" key="5">
    <source>
        <dbReference type="ARBA" id="ARBA00023049"/>
    </source>
</evidence>
<dbReference type="CDD" id="cd08070">
    <property type="entry name" value="MPN_like"/>
    <property type="match status" value="1"/>
</dbReference>
<sequence length="143" mass="16154">MKLPRRKFEIIQEQAIRGLPYECCGLLVGRKVIDHRGGIDNIIHEVAPCQNSLRYGRETNFEISYSEYLEVEREARGLGLEIVGSYHSHINSTAVPSRSDVDFASPGHSMLIISLYSGVPREVTSWLRRDSGGFHQEQIKVLA</sequence>
<dbReference type="Pfam" id="PF14464">
    <property type="entry name" value="Prok-JAB"/>
    <property type="match status" value="1"/>
</dbReference>
<dbReference type="InterPro" id="IPR037518">
    <property type="entry name" value="MPN"/>
</dbReference>
<dbReference type="GO" id="GO:0006508">
    <property type="term" value="P:proteolysis"/>
    <property type="evidence" value="ECO:0007669"/>
    <property type="project" value="UniProtKB-KW"/>
</dbReference>
<dbReference type="InterPro" id="IPR028090">
    <property type="entry name" value="JAB_dom_prok"/>
</dbReference>
<organism evidence="7">
    <name type="scientific">Chlorobaculum parvum</name>
    <dbReference type="NCBI Taxonomy" id="274539"/>
    <lineage>
        <taxon>Bacteria</taxon>
        <taxon>Pseudomonadati</taxon>
        <taxon>Chlorobiota</taxon>
        <taxon>Chlorobiia</taxon>
        <taxon>Chlorobiales</taxon>
        <taxon>Chlorobiaceae</taxon>
        <taxon>Chlorobaculum</taxon>
    </lineage>
</organism>
<evidence type="ECO:0000259" key="6">
    <source>
        <dbReference type="PROSITE" id="PS50249"/>
    </source>
</evidence>
<feature type="domain" description="MPN" evidence="6">
    <location>
        <begin position="1"/>
        <end position="132"/>
    </location>
</feature>
<evidence type="ECO:0000256" key="4">
    <source>
        <dbReference type="ARBA" id="ARBA00022833"/>
    </source>
</evidence>
<keyword evidence="4" id="KW-0862">Zinc</keyword>
<dbReference type="AlphaFoldDB" id="A0A7C5DCH7"/>
<dbReference type="SUPFAM" id="SSF102712">
    <property type="entry name" value="JAB1/MPN domain"/>
    <property type="match status" value="1"/>
</dbReference>
<reference evidence="7" key="1">
    <citation type="journal article" date="2020" name="mSystems">
        <title>Genome- and Community-Level Interaction Insights into Carbon Utilization and Element Cycling Functions of Hydrothermarchaeota in Hydrothermal Sediment.</title>
        <authorList>
            <person name="Zhou Z."/>
            <person name="Liu Y."/>
            <person name="Xu W."/>
            <person name="Pan J."/>
            <person name="Luo Z.H."/>
            <person name="Li M."/>
        </authorList>
    </citation>
    <scope>NUCLEOTIDE SEQUENCE [LARGE SCALE GENOMIC DNA]</scope>
    <source>
        <strain evidence="7">HyVt-628</strain>
    </source>
</reference>
<proteinExistence type="predicted"/>
<evidence type="ECO:0000313" key="7">
    <source>
        <dbReference type="EMBL" id="HHE08142.1"/>
    </source>
</evidence>
<accession>A0A7C5DCH7</accession>
<keyword evidence="2" id="KW-0479">Metal-binding</keyword>
<dbReference type="GO" id="GO:0008235">
    <property type="term" value="F:metalloexopeptidase activity"/>
    <property type="evidence" value="ECO:0007669"/>
    <property type="project" value="TreeGrafter"/>
</dbReference>
<dbReference type="PANTHER" id="PTHR34858:SF1">
    <property type="entry name" value="CYSO-CYSTEINE PEPTIDASE"/>
    <property type="match status" value="1"/>
</dbReference>
<dbReference type="EMBL" id="DRSK01000260">
    <property type="protein sequence ID" value="HHE08142.1"/>
    <property type="molecule type" value="Genomic_DNA"/>
</dbReference>
<dbReference type="GO" id="GO:0008270">
    <property type="term" value="F:zinc ion binding"/>
    <property type="evidence" value="ECO:0007669"/>
    <property type="project" value="TreeGrafter"/>
</dbReference>
<keyword evidence="5" id="KW-0482">Metalloprotease</keyword>
<gene>
    <name evidence="7" type="ORF">ENL01_04640</name>
</gene>
<evidence type="ECO:0000256" key="2">
    <source>
        <dbReference type="ARBA" id="ARBA00022723"/>
    </source>
</evidence>
<name>A0A7C5DCH7_9CHLB</name>
<dbReference type="Gene3D" id="3.40.140.10">
    <property type="entry name" value="Cytidine Deaminase, domain 2"/>
    <property type="match status" value="1"/>
</dbReference>